<dbReference type="SUPFAM" id="SSF52980">
    <property type="entry name" value="Restriction endonuclease-like"/>
    <property type="match status" value="1"/>
</dbReference>
<dbReference type="Pfam" id="PF13156">
    <property type="entry name" value="Mrr_cat_2"/>
    <property type="match status" value="1"/>
</dbReference>
<dbReference type="InterPro" id="IPR001650">
    <property type="entry name" value="Helicase_C-like"/>
</dbReference>
<dbReference type="PANTHER" id="PTHR47396">
    <property type="entry name" value="TYPE I RESTRICTION ENZYME ECOKI R PROTEIN"/>
    <property type="match status" value="1"/>
</dbReference>
<dbReference type="GO" id="GO:0032259">
    <property type="term" value="P:methylation"/>
    <property type="evidence" value="ECO:0007669"/>
    <property type="project" value="InterPro"/>
</dbReference>
<reference evidence="3 4" key="1">
    <citation type="submission" date="2018-02" db="EMBL/GenBank/DDBJ databases">
        <title>Corynebacterium alimpuense sp. nov., a marine obligate actinomycete isolated from sediments of Valparaiso bay, Chile.</title>
        <authorList>
            <person name="Claverias F."/>
            <person name="Gonzales-Siles L."/>
            <person name="Salva-Serra F."/>
            <person name="Inganaes E."/>
            <person name="Molin K."/>
            <person name="Cumsille A."/>
            <person name="Undabarrena A."/>
            <person name="Couve E."/>
            <person name="Moore E.R.B."/>
            <person name="Gomila M."/>
            <person name="Camara B."/>
        </authorList>
    </citation>
    <scope>NUCLEOTIDE SEQUENCE [LARGE SCALE GENOMIC DNA]</scope>
    <source>
        <strain evidence="3 4">CCUG 69366</strain>
    </source>
</reference>
<dbReference type="Gene3D" id="3.40.1350.10">
    <property type="match status" value="1"/>
</dbReference>
<dbReference type="PROSITE" id="PS00092">
    <property type="entry name" value="N6_MTASE"/>
    <property type="match status" value="1"/>
</dbReference>
<dbReference type="InterPro" id="IPR029063">
    <property type="entry name" value="SAM-dependent_MTases_sf"/>
</dbReference>
<dbReference type="PRINTS" id="PR00507">
    <property type="entry name" value="N12N6MTFRASE"/>
</dbReference>
<keyword evidence="4" id="KW-1185">Reference proteome</keyword>
<dbReference type="Gene3D" id="3.40.50.300">
    <property type="entry name" value="P-loop containing nucleotide triphosphate hydrolases"/>
    <property type="match status" value="2"/>
</dbReference>
<comment type="caution">
    <text evidence="3">The sequence shown here is derived from an EMBL/GenBank/DDBJ whole genome shotgun (WGS) entry which is preliminary data.</text>
</comment>
<dbReference type="SMART" id="SM00490">
    <property type="entry name" value="HELICc"/>
    <property type="match status" value="1"/>
</dbReference>
<dbReference type="InterPro" id="IPR006935">
    <property type="entry name" value="Helicase/UvrB_N"/>
</dbReference>
<dbReference type="Proteomes" id="UP000266975">
    <property type="component" value="Unassembled WGS sequence"/>
</dbReference>
<dbReference type="GO" id="GO:0005524">
    <property type="term" value="F:ATP binding"/>
    <property type="evidence" value="ECO:0007669"/>
    <property type="project" value="InterPro"/>
</dbReference>
<gene>
    <name evidence="3" type="ORF">C5L39_10490</name>
</gene>
<dbReference type="PANTHER" id="PTHR47396:SF1">
    <property type="entry name" value="ATP-DEPENDENT HELICASE IRC3-RELATED"/>
    <property type="match status" value="1"/>
</dbReference>
<dbReference type="Pfam" id="PF18135">
    <property type="entry name" value="Type_ISP_C"/>
    <property type="match status" value="1"/>
</dbReference>
<dbReference type="OrthoDB" id="9776021at2"/>
<dbReference type="InterPro" id="IPR003356">
    <property type="entry name" value="DNA_methylase_A-5"/>
</dbReference>
<keyword evidence="1" id="KW-0680">Restriction system</keyword>
<dbReference type="Pfam" id="PF02384">
    <property type="entry name" value="N6_Mtase"/>
    <property type="match status" value="1"/>
</dbReference>
<dbReference type="InterPro" id="IPR027417">
    <property type="entry name" value="P-loop_NTPase"/>
</dbReference>
<dbReference type="Gene3D" id="3.40.50.150">
    <property type="entry name" value="Vaccinia Virus protein VP39"/>
    <property type="match status" value="1"/>
</dbReference>
<evidence type="ECO:0000259" key="2">
    <source>
        <dbReference type="PROSITE" id="PS51192"/>
    </source>
</evidence>
<evidence type="ECO:0000313" key="3">
    <source>
        <dbReference type="EMBL" id="RNE48056.1"/>
    </source>
</evidence>
<feature type="domain" description="Helicase ATP-binding" evidence="2">
    <location>
        <begin position="190"/>
        <end position="389"/>
    </location>
</feature>
<dbReference type="GO" id="GO:0003677">
    <property type="term" value="F:DNA binding"/>
    <property type="evidence" value="ECO:0007669"/>
    <property type="project" value="InterPro"/>
</dbReference>
<dbReference type="Pfam" id="PF00271">
    <property type="entry name" value="Helicase_C"/>
    <property type="match status" value="1"/>
</dbReference>
<dbReference type="InterPro" id="IPR050742">
    <property type="entry name" value="Helicase_Restrict-Modif_Enz"/>
</dbReference>
<dbReference type="CDD" id="cd22333">
    <property type="entry name" value="LlaBIII_nuclease-like"/>
    <property type="match status" value="1"/>
</dbReference>
<protein>
    <submittedName>
        <fullName evidence="3">Damage-inducible protein</fullName>
    </submittedName>
</protein>
<accession>A0A3M8K4E6</accession>
<dbReference type="RefSeq" id="WP_123048867.1">
    <property type="nucleotide sequence ID" value="NZ_PTJO01000007.1"/>
</dbReference>
<dbReference type="SUPFAM" id="SSF52540">
    <property type="entry name" value="P-loop containing nucleoside triphosphate hydrolases"/>
    <property type="match status" value="2"/>
</dbReference>
<dbReference type="GO" id="GO:0005829">
    <property type="term" value="C:cytosol"/>
    <property type="evidence" value="ECO:0007669"/>
    <property type="project" value="TreeGrafter"/>
</dbReference>
<dbReference type="InterPro" id="IPR041635">
    <property type="entry name" value="Type_ISP_LLaBIII_C"/>
</dbReference>
<dbReference type="InterPro" id="IPR002052">
    <property type="entry name" value="DNA_methylase_N6_adenine_CS"/>
</dbReference>
<dbReference type="InterPro" id="IPR011335">
    <property type="entry name" value="Restrct_endonuc-II-like"/>
</dbReference>
<dbReference type="InterPro" id="IPR039442">
    <property type="entry name" value="Mrr-like_dom"/>
</dbReference>
<dbReference type="GO" id="GO:0008170">
    <property type="term" value="F:N-methyltransferase activity"/>
    <property type="evidence" value="ECO:0007669"/>
    <property type="project" value="InterPro"/>
</dbReference>
<evidence type="ECO:0000313" key="4">
    <source>
        <dbReference type="Proteomes" id="UP000266975"/>
    </source>
</evidence>
<name>A0A3M8K4E6_9CORY</name>
<dbReference type="InterPro" id="IPR053980">
    <property type="entry name" value="ISP_coupler"/>
</dbReference>
<dbReference type="EMBL" id="PTJO01000007">
    <property type="protein sequence ID" value="RNE48056.1"/>
    <property type="molecule type" value="Genomic_DNA"/>
</dbReference>
<dbReference type="InterPro" id="IPR014001">
    <property type="entry name" value="Helicase_ATP-bd"/>
</dbReference>
<dbReference type="CDD" id="cd18785">
    <property type="entry name" value="SF2_C"/>
    <property type="match status" value="1"/>
</dbReference>
<dbReference type="GO" id="GO:0009307">
    <property type="term" value="P:DNA restriction-modification system"/>
    <property type="evidence" value="ECO:0007669"/>
    <property type="project" value="UniProtKB-KW"/>
</dbReference>
<proteinExistence type="predicted"/>
<dbReference type="SUPFAM" id="SSF53335">
    <property type="entry name" value="S-adenosyl-L-methionine-dependent methyltransferases"/>
    <property type="match status" value="1"/>
</dbReference>
<dbReference type="SMART" id="SM00487">
    <property type="entry name" value="DEXDc"/>
    <property type="match status" value="1"/>
</dbReference>
<dbReference type="GO" id="GO:0016787">
    <property type="term" value="F:hydrolase activity"/>
    <property type="evidence" value="ECO:0007669"/>
    <property type="project" value="InterPro"/>
</dbReference>
<sequence>MSTVEDVYTALRELPTNSHRGTAFEKLMVRYFQLHPTLSQEYDYVTRWTDWDHNANTADTGIDLVAHRIEDDSWTAIQCKFYEQTSTLAKSDLDSFFTASGRTFTTDTGTHSFSNRIIISTTDRWGKNAEAAIADQTIPVQRFGLAEIAEAPIDWDIAYPAGNDGPVFELTEKTAFQPRPHQQLAIENTLAGFSTHDRGKLIMACGTGKTFTALKLAETFAHNRGGKARVLFCVPSISLLSQSLREWTANSELDLRCYAVCSDNKVSRDAEDIAAYELEIPVTTNGELLAEYLGKRKRAAGLTVVFTTYQSLPAIHNAQQAGAEPFDLVICDEAHRTTGITLAGEDASNFVKIHDNDYIRADKRLYMTATPRLFDEKIKDKAEDHFAEISSMDDEHCFGPEFHRLGFGEAVEKGLLTDYKVLVLTVDQEVAAETSNKLATDSNHELPLDDVTRLIGCWNGLAKRSGSAQDSTAGFSSTAHPMQRAVAFARDIKTSTRVAENLPLVTESYTYGLRDKAATNDHINTLNLDLQVEAKHVDGTMNALTRGRSLQWLKAPIADDHCRVLTNARCLSEGVDVPALDAVMFLNPRNSVVDVVQSVGRVMRKTADKKYGYIILPVGIPAGTPPAQALADNQRFRVVWQVLNALRAHDDRFNAIINSATLNTPTGETSTGSSLKDKLEVEHIGLDSDAAETPTTADQDDQARQIALFSLEEWQEAIYTRIVDKVGDRTYWEDWADDVADIAHAQITRITEILDTADEDLLAEFETFLEGLRGNLNESITQDDAISMLSQHLITAPVFDALFAEHNFASHNPVSQVMQRMVDALSDKGLESETQSLEKFYASVQARASEVSSAAGKQEVIRDLYERFFKKAFSKQSEALGIVYTPVEIVDFILNAANDLSQEHFGRGLSDEGVHVLDPFTGTGTFMVRLLQSGIVSPADLARKYASELHATEIMLLAYYVAAVNIEATYHALVGEKAQREGDVAPGYEPFGGIALSDTFQMYEEDDQLDLEVFVSNNDRIERQKTTPIHVIVGNPPYSVGQSSANDDNANVKYPSLDRRIEETYAAKSTGTNQNSLYDSYLRALRWATDRVDEGIVAFVSNGGWLDGNTADGIRLSLVEDYSDMYIFNLRGNARTAGEQRRTEAGNVFGAGARTTIAIFVGIKKKGATGCRIHYRDIGDYLSAKEKLEIISTSKITSMDWETIKPNSHGDWLSQRSVDFGTWPVLGDKKKTGVPTFFTNYSAGLKTARDTWCYAPTPEQLEANIRTLLDTYGAALSAFESWSVESGHTGGREADANAFLRARPEFADTTKISWDANLKMKLAQGHRIAFTSNAQLVGTYRPFTKQWVYFHKDLNQRRYQLPSMFPTPTHDNIGIEVAGASSPTGWSVLGTNRMPDVQLLGNAQFFSRWTWEPIEAPAGMLSLSDETALSSVPGVAGEMLDGYRRVDNITDEILNLYRDALGVEVSKDEIFYFVYGQLHDPAYREAYATDLKKMLPHIETPTDRDRFFQLATAGRQLMDLHIGYEDAEPWPVDIQVKSSADPADRGTWRVTKLKWKKVRDPETKKLMEDRTTLVYNSKVTISGIPVEADSYTLGSRSALAWIVDRYQVKKHKDSGIINDPNDWADEVGNPRYIAELIAKVTRVAVETTRIVDSLKVKD</sequence>
<dbReference type="Pfam" id="PF22240">
    <property type="entry name" value="ISP_coupler"/>
    <property type="match status" value="1"/>
</dbReference>
<dbReference type="InterPro" id="IPR011856">
    <property type="entry name" value="tRNA_endonuc-like_dom_sf"/>
</dbReference>
<evidence type="ECO:0000256" key="1">
    <source>
        <dbReference type="ARBA" id="ARBA00022747"/>
    </source>
</evidence>
<dbReference type="PROSITE" id="PS51192">
    <property type="entry name" value="HELICASE_ATP_BIND_1"/>
    <property type="match status" value="1"/>
</dbReference>
<organism evidence="3 4">
    <name type="scientific">Corynebacterium alimapuense</name>
    <dbReference type="NCBI Taxonomy" id="1576874"/>
    <lineage>
        <taxon>Bacteria</taxon>
        <taxon>Bacillati</taxon>
        <taxon>Actinomycetota</taxon>
        <taxon>Actinomycetes</taxon>
        <taxon>Mycobacteriales</taxon>
        <taxon>Corynebacteriaceae</taxon>
        <taxon>Corynebacterium</taxon>
    </lineage>
</organism>
<dbReference type="Pfam" id="PF04851">
    <property type="entry name" value="ResIII"/>
    <property type="match status" value="1"/>
</dbReference>